<evidence type="ECO:0000313" key="2">
    <source>
        <dbReference type="WBParaSite" id="nRc.2.0.1.t08848-RA"/>
    </source>
</evidence>
<keyword evidence="1" id="KW-1185">Reference proteome</keyword>
<dbReference type="AlphaFoldDB" id="A0A915I3Y7"/>
<protein>
    <submittedName>
        <fullName evidence="2">Uncharacterized protein</fullName>
    </submittedName>
</protein>
<accession>A0A915I3Y7</accession>
<proteinExistence type="predicted"/>
<dbReference type="WBParaSite" id="nRc.2.0.1.t08848-RA">
    <property type="protein sequence ID" value="nRc.2.0.1.t08848-RA"/>
    <property type="gene ID" value="nRc.2.0.1.g08848"/>
</dbReference>
<reference evidence="2" key="1">
    <citation type="submission" date="2022-11" db="UniProtKB">
        <authorList>
            <consortium name="WormBaseParasite"/>
        </authorList>
    </citation>
    <scope>IDENTIFICATION</scope>
</reference>
<dbReference type="Proteomes" id="UP000887565">
    <property type="component" value="Unplaced"/>
</dbReference>
<name>A0A915I3Y7_ROMCU</name>
<sequence>MLMGRTPCGITRECGHVTEDDDFSLNHECNTCNLDITDVAKKASYSGANVAVSKIAANSIGKVKSGAVADEIPTESAPKIQGFYF</sequence>
<evidence type="ECO:0000313" key="1">
    <source>
        <dbReference type="Proteomes" id="UP000887565"/>
    </source>
</evidence>
<organism evidence="1 2">
    <name type="scientific">Romanomermis culicivorax</name>
    <name type="common">Nematode worm</name>
    <dbReference type="NCBI Taxonomy" id="13658"/>
    <lineage>
        <taxon>Eukaryota</taxon>
        <taxon>Metazoa</taxon>
        <taxon>Ecdysozoa</taxon>
        <taxon>Nematoda</taxon>
        <taxon>Enoplea</taxon>
        <taxon>Dorylaimia</taxon>
        <taxon>Mermithida</taxon>
        <taxon>Mermithoidea</taxon>
        <taxon>Mermithidae</taxon>
        <taxon>Romanomermis</taxon>
    </lineage>
</organism>